<proteinExistence type="predicted"/>
<gene>
    <name evidence="1" type="ORF">HLUCCA11_19795</name>
</gene>
<protein>
    <submittedName>
        <fullName evidence="1">Uncharacterized protein</fullName>
    </submittedName>
</protein>
<organism evidence="1 2">
    <name type="scientific">Phormidesmis priestleyi Ana</name>
    <dbReference type="NCBI Taxonomy" id="1666911"/>
    <lineage>
        <taxon>Bacteria</taxon>
        <taxon>Bacillati</taxon>
        <taxon>Cyanobacteriota</taxon>
        <taxon>Cyanophyceae</taxon>
        <taxon>Leptolyngbyales</taxon>
        <taxon>Leptolyngbyaceae</taxon>
        <taxon>Phormidesmis</taxon>
    </lineage>
</organism>
<dbReference type="EMBL" id="LJZR01000040">
    <property type="protein sequence ID" value="KPQ33005.1"/>
    <property type="molecule type" value="Genomic_DNA"/>
</dbReference>
<sequence>MVYSAQSPLPPTITVLHEECRGRISLRQLAKDLNANRRNLMRAKNWLIENRHPSFEGYAADTLLNPEQAEAIIRYRSYTTAGVRGDALTEKMLPDVVTFHAKKDALRDLFEQNHIPPEQAAQLTHSILEIFNR</sequence>
<evidence type="ECO:0000313" key="1">
    <source>
        <dbReference type="EMBL" id="KPQ33005.1"/>
    </source>
</evidence>
<dbReference type="Proteomes" id="UP000050465">
    <property type="component" value="Unassembled WGS sequence"/>
</dbReference>
<dbReference type="AlphaFoldDB" id="A0A0P8DA97"/>
<evidence type="ECO:0000313" key="2">
    <source>
        <dbReference type="Proteomes" id="UP000050465"/>
    </source>
</evidence>
<reference evidence="1 2" key="1">
    <citation type="submission" date="2015-09" db="EMBL/GenBank/DDBJ databases">
        <title>Identification and resolution of microdiversity through metagenomic sequencing of parallel consortia.</title>
        <authorList>
            <person name="Nelson W.C."/>
            <person name="Romine M.F."/>
            <person name="Lindemann S.R."/>
        </authorList>
    </citation>
    <scope>NUCLEOTIDE SEQUENCE [LARGE SCALE GENOMIC DNA]</scope>
    <source>
        <strain evidence="1">Ana</strain>
    </source>
</reference>
<accession>A0A0P8DA97</accession>
<comment type="caution">
    <text evidence="1">The sequence shown here is derived from an EMBL/GenBank/DDBJ whole genome shotgun (WGS) entry which is preliminary data.</text>
</comment>
<name>A0A0P8DA97_9CYAN</name>